<evidence type="ECO:0000256" key="5">
    <source>
        <dbReference type="ARBA" id="ARBA00049534"/>
    </source>
</evidence>
<accession>A0A937AB79</accession>
<organism evidence="7 8">
    <name type="scientific">Marivirga atlantica</name>
    <dbReference type="NCBI Taxonomy" id="1548457"/>
    <lineage>
        <taxon>Bacteria</taxon>
        <taxon>Pseudomonadati</taxon>
        <taxon>Bacteroidota</taxon>
        <taxon>Cytophagia</taxon>
        <taxon>Cytophagales</taxon>
        <taxon>Marivirgaceae</taxon>
        <taxon>Marivirga</taxon>
    </lineage>
</organism>
<feature type="binding site" evidence="6">
    <location>
        <position position="188"/>
    </location>
    <ligand>
        <name>substrate</name>
    </ligand>
</feature>
<evidence type="ECO:0000256" key="1">
    <source>
        <dbReference type="ARBA" id="ARBA00011076"/>
    </source>
</evidence>
<sequence>MDYQDIFASACKEIQSKTSHGKVADYIPELAKVNPEQFGVHLETVTNSGFSFGDASTPFSIQSIAKVFSLSLAYELVGERIWKRVGVEPSGTSFNSIVQLEHDDGIPRNPMLNAGALVISDILITQLDNPKKEFLEFVRLISGNASIDYSSRIASSEKEMSYVNNALINVMKYFNNINNDIDEVMDFYFHLCSIEMDCEVLSKSFLFLANKGKLTTTGEKIINPSKAKRINAIMQLCGFYDQAGDFSFKIGLPGKSGVGGGIAAVLPGEYTIAVWSPRLNKQGNSVRGIDFLEQFTTMTKHSIF</sequence>
<dbReference type="GO" id="GO:0004359">
    <property type="term" value="F:glutaminase activity"/>
    <property type="evidence" value="ECO:0007669"/>
    <property type="project" value="UniProtKB-UniRule"/>
</dbReference>
<feature type="binding site" evidence="6">
    <location>
        <position position="258"/>
    </location>
    <ligand>
        <name>substrate</name>
    </ligand>
</feature>
<comment type="similarity">
    <text evidence="1 6">Belongs to the glutaminase family.</text>
</comment>
<evidence type="ECO:0000256" key="4">
    <source>
        <dbReference type="ARBA" id="ARBA00022801"/>
    </source>
</evidence>
<dbReference type="GO" id="GO:0006537">
    <property type="term" value="P:glutamate biosynthetic process"/>
    <property type="evidence" value="ECO:0007669"/>
    <property type="project" value="TreeGrafter"/>
</dbReference>
<name>A0A937AB79_9BACT</name>
<dbReference type="InterPro" id="IPR012338">
    <property type="entry name" value="Beta-lactam/transpept-like"/>
</dbReference>
<dbReference type="EC" id="3.5.1.2" evidence="3 6"/>
<dbReference type="Pfam" id="PF04960">
    <property type="entry name" value="Glutaminase"/>
    <property type="match status" value="1"/>
</dbReference>
<comment type="subunit">
    <text evidence="2 6">Homotetramer.</text>
</comment>
<dbReference type="Proteomes" id="UP000642920">
    <property type="component" value="Unassembled WGS sequence"/>
</dbReference>
<dbReference type="NCBIfam" id="NF002133">
    <property type="entry name" value="PRK00971.1-2"/>
    <property type="match status" value="1"/>
</dbReference>
<dbReference type="AlphaFoldDB" id="A0A937AB79"/>
<feature type="binding site" evidence="6">
    <location>
        <position position="157"/>
    </location>
    <ligand>
        <name>substrate</name>
    </ligand>
</feature>
<dbReference type="Gene3D" id="3.40.710.10">
    <property type="entry name" value="DD-peptidase/beta-lactamase superfamily"/>
    <property type="match status" value="1"/>
</dbReference>
<feature type="binding site" evidence="6">
    <location>
        <position position="113"/>
    </location>
    <ligand>
        <name>substrate</name>
    </ligand>
</feature>
<evidence type="ECO:0000313" key="8">
    <source>
        <dbReference type="Proteomes" id="UP000642920"/>
    </source>
</evidence>
<dbReference type="FunFam" id="3.40.710.10:FF:000005">
    <property type="entry name" value="Glutaminase"/>
    <property type="match status" value="1"/>
</dbReference>
<feature type="binding site" evidence="6">
    <location>
        <position position="63"/>
    </location>
    <ligand>
        <name>substrate</name>
    </ligand>
</feature>
<protein>
    <recommendedName>
        <fullName evidence="3 6">Glutaminase</fullName>
        <ecNumber evidence="3 6">3.5.1.2</ecNumber>
    </recommendedName>
</protein>
<dbReference type="PANTHER" id="PTHR12544:SF29">
    <property type="entry name" value="GLUTAMINASE"/>
    <property type="match status" value="1"/>
</dbReference>
<evidence type="ECO:0000256" key="6">
    <source>
        <dbReference type="HAMAP-Rule" id="MF_00313"/>
    </source>
</evidence>
<reference evidence="7" key="1">
    <citation type="submission" date="2021-01" db="EMBL/GenBank/DDBJ databases">
        <title>Marivirga sp. nov., isolated from intertidal surface sediments.</title>
        <authorList>
            <person name="Zhang M."/>
        </authorList>
    </citation>
    <scope>NUCLEOTIDE SEQUENCE</scope>
    <source>
        <strain evidence="7">SM1354</strain>
    </source>
</reference>
<dbReference type="SUPFAM" id="SSF56601">
    <property type="entry name" value="beta-lactamase/transpeptidase-like"/>
    <property type="match status" value="1"/>
</dbReference>
<dbReference type="EMBL" id="JAERQG010000002">
    <property type="protein sequence ID" value="MBL0765716.1"/>
    <property type="molecule type" value="Genomic_DNA"/>
</dbReference>
<dbReference type="PANTHER" id="PTHR12544">
    <property type="entry name" value="GLUTAMINASE"/>
    <property type="match status" value="1"/>
</dbReference>
<dbReference type="GO" id="GO:0006543">
    <property type="term" value="P:L-glutamine catabolic process"/>
    <property type="evidence" value="ECO:0007669"/>
    <property type="project" value="TreeGrafter"/>
</dbReference>
<proteinExistence type="inferred from homology"/>
<dbReference type="InterPro" id="IPR015868">
    <property type="entry name" value="Glutaminase"/>
</dbReference>
<keyword evidence="4 6" id="KW-0378">Hydrolase</keyword>
<evidence type="ECO:0000256" key="3">
    <source>
        <dbReference type="ARBA" id="ARBA00012918"/>
    </source>
</evidence>
<gene>
    <name evidence="6" type="primary">glsA</name>
    <name evidence="7" type="ORF">JKP34_10670</name>
</gene>
<feature type="binding site" evidence="6">
    <location>
        <position position="164"/>
    </location>
    <ligand>
        <name>substrate</name>
    </ligand>
</feature>
<evidence type="ECO:0000313" key="7">
    <source>
        <dbReference type="EMBL" id="MBL0765716.1"/>
    </source>
</evidence>
<dbReference type="RefSeq" id="WP_201920877.1">
    <property type="nucleotide sequence ID" value="NZ_JAERQG010000002.1"/>
</dbReference>
<dbReference type="HAMAP" id="MF_00313">
    <property type="entry name" value="Glutaminase"/>
    <property type="match status" value="1"/>
</dbReference>
<evidence type="ECO:0000256" key="2">
    <source>
        <dbReference type="ARBA" id="ARBA00011881"/>
    </source>
</evidence>
<comment type="catalytic activity">
    <reaction evidence="5 6">
        <text>L-glutamine + H2O = L-glutamate + NH4(+)</text>
        <dbReference type="Rhea" id="RHEA:15889"/>
        <dbReference type="ChEBI" id="CHEBI:15377"/>
        <dbReference type="ChEBI" id="CHEBI:28938"/>
        <dbReference type="ChEBI" id="CHEBI:29985"/>
        <dbReference type="ChEBI" id="CHEBI:58359"/>
        <dbReference type="EC" id="3.5.1.2"/>
    </reaction>
</comment>
<feature type="binding site" evidence="6">
    <location>
        <position position="240"/>
    </location>
    <ligand>
        <name>substrate</name>
    </ligand>
</feature>
<keyword evidence="6" id="KW-0007">Acetylation</keyword>
<dbReference type="NCBIfam" id="TIGR03814">
    <property type="entry name" value="Gln_ase"/>
    <property type="match status" value="1"/>
</dbReference>
<keyword evidence="8" id="KW-1185">Reference proteome</keyword>
<comment type="caution">
    <text evidence="7">The sequence shown here is derived from an EMBL/GenBank/DDBJ whole genome shotgun (WGS) entry which is preliminary data.</text>
</comment>